<keyword evidence="2" id="KW-1133">Transmembrane helix</keyword>
<protein>
    <recommendedName>
        <fullName evidence="6">GLUG domain-containing protein</fullName>
    </recommendedName>
</protein>
<sequence length="1133" mass="119915">MKHNVTIRLISVLLTLLLLLPVSPTVLAAENRVSIGTLEELADFAKRCSSDAYSKGLSVVLTADLDAAGAELSIPIFLGTFDGQGHCITGLQLTQSNSPSGLFSRIEAGAVVKNLSVEGKIQPAGTQRSVGGIVGENSGTLESCNFSGVVLGSDDVGDIAGRNETGGSITNCTVSGIMRGTQFTGGIVGENAGTILRCTSAASVNTTVTEEDISAAELGNPENTLYSILKKEEATETAVTTDTGGIAGYSTGIVQSCTNTGAVGYPHVGYNVGGIAGRQNGYLASCVNRGFVQGRKDVGGIIGQMAPDVTLQFSSDGLDELQTRIDRTLDDTQSASDGITDRISNISDYAGSARESAFAITEQAESFVNDNLSAVNDTLLLAERYLDQSAPIMEDLSAASENAAEAVRAFRELWAQMDDLAEDSDQLLSQLQDFCTEIKATCDALETAMDRLENAFSLLKKGHAKPDTQPLRNDLAALREAADTLETAVSRALEELEAGGTLTPETRAQIRTAVAAVLDGYVAVLRDAADLIVNTDRGALRDENLETIRQVATELSAAMQAFASGVSHFGNAMEHLGEVLQTMRSLAFELEPILADLDAVLAPVQQASAALADAFSGIAQWASSLSKEEPISFSPLSSDFDAASSALNSSLGGIGNELSALNQELSSANASLLSDIRAINNQFMKVMNLFLNLLNGTQDLDYTDLFEDVSEKSLQSATRGKALECINYGEVCADRNVGEIAGSMAIEYDLDPEDDLLSSDNRSLHFTYQTKAILLDCKNYGSVTAKKSCAGGIAGRMDLGTISGCGGWGDTSSESGDYVGGVAGLSLSSIRDSDAKCTLSGGKYVGGIAGSGNRVSDCLSMVAIADCTQFGGAVAGEITGECSKNQFVSDDLAGIDRVSLSGQAEPISYSALCKKKGISKEFRTLTLSFVADGKTLKEQEFQYGDSFSADCYPAPPEKDGCFVRWDRTNLTQLHFDTVVTATYEPYVTTLASASTQDGHASLLVEGTFSADDKLQASLEPAPASFSETALETWKLRIPEDGQKSHTVRWRLPNDGKFAVYTGGEDAWTKVSSNVIGSYLCFELENSDQFTVISVSSAMRWVWVALAGGVAILGILFFIGIRRRKNRTTKRKHG</sequence>
<proteinExistence type="predicted"/>
<evidence type="ECO:0000256" key="1">
    <source>
        <dbReference type="SAM" id="Coils"/>
    </source>
</evidence>
<evidence type="ECO:0000256" key="3">
    <source>
        <dbReference type="SAM" id="SignalP"/>
    </source>
</evidence>
<dbReference type="Proteomes" id="UP000651482">
    <property type="component" value="Unassembled WGS sequence"/>
</dbReference>
<keyword evidence="2" id="KW-0812">Transmembrane</keyword>
<accession>A0A926HSR8</accession>
<dbReference type="AlphaFoldDB" id="A0A926HSR8"/>
<dbReference type="RefSeq" id="WP_249319766.1">
    <property type="nucleotide sequence ID" value="NZ_JACRSN010000012.1"/>
</dbReference>
<dbReference type="Gene3D" id="2.160.20.110">
    <property type="match status" value="3"/>
</dbReference>
<evidence type="ECO:0008006" key="6">
    <source>
        <dbReference type="Google" id="ProtNLM"/>
    </source>
</evidence>
<keyword evidence="3" id="KW-0732">Signal</keyword>
<keyword evidence="2" id="KW-0472">Membrane</keyword>
<evidence type="ECO:0000313" key="5">
    <source>
        <dbReference type="Proteomes" id="UP000651482"/>
    </source>
</evidence>
<name>A0A926HSR8_9FIRM</name>
<dbReference type="EMBL" id="JACRSN010000012">
    <property type="protein sequence ID" value="MBC8534110.1"/>
    <property type="molecule type" value="Genomic_DNA"/>
</dbReference>
<feature type="transmembrane region" description="Helical" evidence="2">
    <location>
        <begin position="1100"/>
        <end position="1120"/>
    </location>
</feature>
<dbReference type="Gene3D" id="1.20.1170.10">
    <property type="match status" value="1"/>
</dbReference>
<reference evidence="4" key="1">
    <citation type="submission" date="2020-08" db="EMBL/GenBank/DDBJ databases">
        <title>Genome public.</title>
        <authorList>
            <person name="Liu C."/>
            <person name="Sun Q."/>
        </authorList>
    </citation>
    <scope>NUCLEOTIDE SEQUENCE</scope>
    <source>
        <strain evidence="4">NSJ-40</strain>
    </source>
</reference>
<evidence type="ECO:0000313" key="4">
    <source>
        <dbReference type="EMBL" id="MBC8534110.1"/>
    </source>
</evidence>
<gene>
    <name evidence="4" type="ORF">IAG03_08885</name>
</gene>
<feature type="signal peptide" evidence="3">
    <location>
        <begin position="1"/>
        <end position="28"/>
    </location>
</feature>
<evidence type="ECO:0000256" key="2">
    <source>
        <dbReference type="SAM" id="Phobius"/>
    </source>
</evidence>
<dbReference type="SUPFAM" id="SSF58104">
    <property type="entry name" value="Methyl-accepting chemotaxis protein (MCP) signaling domain"/>
    <property type="match status" value="1"/>
</dbReference>
<keyword evidence="1" id="KW-0175">Coiled coil</keyword>
<comment type="caution">
    <text evidence="4">The sequence shown here is derived from an EMBL/GenBank/DDBJ whole genome shotgun (WGS) entry which is preliminary data.</text>
</comment>
<feature type="coiled-coil region" evidence="1">
    <location>
        <begin position="435"/>
        <end position="495"/>
    </location>
</feature>
<organism evidence="4 5">
    <name type="scientific">Yeguia hominis</name>
    <dbReference type="NCBI Taxonomy" id="2763662"/>
    <lineage>
        <taxon>Bacteria</taxon>
        <taxon>Bacillati</taxon>
        <taxon>Bacillota</taxon>
        <taxon>Clostridia</taxon>
        <taxon>Eubacteriales</taxon>
        <taxon>Yeguiaceae</taxon>
        <taxon>Yeguia</taxon>
    </lineage>
</organism>
<feature type="chain" id="PRO_5036989189" description="GLUG domain-containing protein" evidence="3">
    <location>
        <begin position="29"/>
        <end position="1133"/>
    </location>
</feature>
<keyword evidence="5" id="KW-1185">Reference proteome</keyword>